<feature type="transmembrane region" description="Helical" evidence="6">
    <location>
        <begin position="129"/>
        <end position="148"/>
    </location>
</feature>
<keyword evidence="4 6" id="KW-1133">Transmembrane helix</keyword>
<comment type="subcellular location">
    <subcellularLocation>
        <location evidence="1">Cell membrane</location>
        <topology evidence="1">Multi-pass membrane protein</topology>
    </subcellularLocation>
</comment>
<organism evidence="8 9">
    <name type="scientific">Massilia solisilvae</name>
    <dbReference type="NCBI Taxonomy" id="1811225"/>
    <lineage>
        <taxon>Bacteria</taxon>
        <taxon>Pseudomonadati</taxon>
        <taxon>Pseudomonadota</taxon>
        <taxon>Betaproteobacteria</taxon>
        <taxon>Burkholderiales</taxon>
        <taxon>Oxalobacteraceae</taxon>
        <taxon>Telluria group</taxon>
        <taxon>Massilia</taxon>
    </lineage>
</organism>
<evidence type="ECO:0000256" key="6">
    <source>
        <dbReference type="SAM" id="Phobius"/>
    </source>
</evidence>
<evidence type="ECO:0000313" key="9">
    <source>
        <dbReference type="Proteomes" id="UP001205861"/>
    </source>
</evidence>
<accession>A0ABT2BDW3</accession>
<dbReference type="PANTHER" id="PTHR35007:SF2">
    <property type="entry name" value="PILUS ASSEMBLE PROTEIN"/>
    <property type="match status" value="1"/>
</dbReference>
<dbReference type="InterPro" id="IPR042094">
    <property type="entry name" value="T2SS_GspF_sf"/>
</dbReference>
<comment type="caution">
    <text evidence="8">The sequence shown here is derived from an EMBL/GenBank/DDBJ whole genome shotgun (WGS) entry which is preliminary data.</text>
</comment>
<evidence type="ECO:0000256" key="3">
    <source>
        <dbReference type="ARBA" id="ARBA00022692"/>
    </source>
</evidence>
<reference evidence="8 9" key="1">
    <citation type="submission" date="2022-08" db="EMBL/GenBank/DDBJ databases">
        <title>Reclassification of Massilia species as members of the genera Telluria, Duganella, Pseudoduganella, Mokoshia gen. nov. and Zemynaea gen. nov. using orthogonal and non-orthogonal genome-based approaches.</title>
        <authorList>
            <person name="Bowman J.P."/>
        </authorList>
    </citation>
    <scope>NUCLEOTIDE SEQUENCE [LARGE SCALE GENOMIC DNA]</scope>
    <source>
        <strain evidence="8 9">JCM 31607</strain>
    </source>
</reference>
<evidence type="ECO:0000256" key="2">
    <source>
        <dbReference type="ARBA" id="ARBA00022475"/>
    </source>
</evidence>
<feature type="domain" description="Type II secretion system protein GspF" evidence="7">
    <location>
        <begin position="167"/>
        <end position="292"/>
    </location>
</feature>
<sequence length="305" mass="33961">MSQSTVTLVVTLLAVLFGAAAGLFIMQISRAVAEIPPEDRRYKDPPPLGFRLLWWPIQWCSYPLARIVSQEATDRLPIRLRKAGLEFGLNAPQFVAGRLMWGLVAAGVAVGVLKLLGQGPAGDFGAERYWQVGIVGALCGWGYFHIWLKDRIALRRRELQKTLPFMLDLITLCVEAGLNLQGAFNQAVEKGPHGILRDEIQRVLRDVRNGKARAEALRGMSERLQEASVTTFVTAMVQAERVGMNLGPALRAQADQRRSERFLRAEKLAMEAPVKLLFPLIAFIFPCTFIVLFFPIAVQFMSMGL</sequence>
<dbReference type="PANTHER" id="PTHR35007">
    <property type="entry name" value="INTEGRAL MEMBRANE PROTEIN-RELATED"/>
    <property type="match status" value="1"/>
</dbReference>
<keyword evidence="3 6" id="KW-0812">Transmembrane</keyword>
<dbReference type="Gene3D" id="1.20.81.30">
    <property type="entry name" value="Type II secretion system (T2SS), domain F"/>
    <property type="match status" value="1"/>
</dbReference>
<dbReference type="RefSeq" id="WP_258854467.1">
    <property type="nucleotide sequence ID" value="NZ_JANUGV010000001.1"/>
</dbReference>
<feature type="transmembrane region" description="Helical" evidence="6">
    <location>
        <begin position="276"/>
        <end position="298"/>
    </location>
</feature>
<keyword evidence="9" id="KW-1185">Reference proteome</keyword>
<dbReference type="InterPro" id="IPR018076">
    <property type="entry name" value="T2SS_GspF_dom"/>
</dbReference>
<gene>
    <name evidence="8" type="ORF">NX773_00595</name>
</gene>
<keyword evidence="2" id="KW-1003">Cell membrane</keyword>
<evidence type="ECO:0000313" key="8">
    <source>
        <dbReference type="EMBL" id="MCS0606662.1"/>
    </source>
</evidence>
<evidence type="ECO:0000259" key="7">
    <source>
        <dbReference type="Pfam" id="PF00482"/>
    </source>
</evidence>
<name>A0ABT2BDW3_9BURK</name>
<keyword evidence="5 6" id="KW-0472">Membrane</keyword>
<dbReference type="Proteomes" id="UP001205861">
    <property type="component" value="Unassembled WGS sequence"/>
</dbReference>
<evidence type="ECO:0000256" key="1">
    <source>
        <dbReference type="ARBA" id="ARBA00004651"/>
    </source>
</evidence>
<evidence type="ECO:0000256" key="5">
    <source>
        <dbReference type="ARBA" id="ARBA00023136"/>
    </source>
</evidence>
<dbReference type="Pfam" id="PF00482">
    <property type="entry name" value="T2SSF"/>
    <property type="match status" value="1"/>
</dbReference>
<protein>
    <submittedName>
        <fullName evidence="8">Type II secretion system F family protein</fullName>
    </submittedName>
</protein>
<dbReference type="EMBL" id="JANUGV010000001">
    <property type="protein sequence ID" value="MCS0606662.1"/>
    <property type="molecule type" value="Genomic_DNA"/>
</dbReference>
<evidence type="ECO:0000256" key="4">
    <source>
        <dbReference type="ARBA" id="ARBA00022989"/>
    </source>
</evidence>
<feature type="transmembrane region" description="Helical" evidence="6">
    <location>
        <begin position="99"/>
        <end position="117"/>
    </location>
</feature>
<proteinExistence type="predicted"/>